<keyword evidence="4" id="KW-1185">Reference proteome</keyword>
<evidence type="ECO:0000313" key="4">
    <source>
        <dbReference type="Proteomes" id="UP000186400"/>
    </source>
</evidence>
<dbReference type="RefSeq" id="WP_200796820.1">
    <property type="nucleotide sequence ID" value="NZ_FTMS01000013.1"/>
</dbReference>
<gene>
    <name evidence="3" type="ORF">SAMN05920897_11334</name>
</gene>
<evidence type="ECO:0000256" key="1">
    <source>
        <dbReference type="ARBA" id="ARBA00006987"/>
    </source>
</evidence>
<reference evidence="3 4" key="1">
    <citation type="submission" date="2017-01" db="EMBL/GenBank/DDBJ databases">
        <authorList>
            <person name="Mah S.A."/>
            <person name="Swanson W.J."/>
            <person name="Moy G.W."/>
            <person name="Vacquier V.D."/>
        </authorList>
    </citation>
    <scope>NUCLEOTIDE SEQUENCE [LARGE SCALE GENOMIC DNA]</scope>
    <source>
        <strain evidence="3 4">ASpG1</strain>
    </source>
</reference>
<accession>A0A1N6UV64</accession>
<feature type="chain" id="PRO_5009938822" evidence="2">
    <location>
        <begin position="21"/>
        <end position="324"/>
    </location>
</feature>
<organism evidence="3 4">
    <name type="scientific">Alkalispirochaeta americana</name>
    <dbReference type="NCBI Taxonomy" id="159291"/>
    <lineage>
        <taxon>Bacteria</taxon>
        <taxon>Pseudomonadati</taxon>
        <taxon>Spirochaetota</taxon>
        <taxon>Spirochaetia</taxon>
        <taxon>Spirochaetales</taxon>
        <taxon>Spirochaetaceae</taxon>
        <taxon>Alkalispirochaeta</taxon>
    </lineage>
</organism>
<dbReference type="Gene3D" id="3.40.190.150">
    <property type="entry name" value="Bordetella uptake gene, domain 1"/>
    <property type="match status" value="1"/>
</dbReference>
<dbReference type="EMBL" id="FTMS01000013">
    <property type="protein sequence ID" value="SIQ69555.1"/>
    <property type="molecule type" value="Genomic_DNA"/>
</dbReference>
<name>A0A1N6UV64_9SPIO</name>
<evidence type="ECO:0000256" key="2">
    <source>
        <dbReference type="SAM" id="SignalP"/>
    </source>
</evidence>
<keyword evidence="2" id="KW-0732">Signal</keyword>
<dbReference type="PANTHER" id="PTHR42928:SF5">
    <property type="entry name" value="BLR1237 PROTEIN"/>
    <property type="match status" value="1"/>
</dbReference>
<evidence type="ECO:0000313" key="3">
    <source>
        <dbReference type="EMBL" id="SIQ69555.1"/>
    </source>
</evidence>
<dbReference type="PANTHER" id="PTHR42928">
    <property type="entry name" value="TRICARBOXYLATE-BINDING PROTEIN"/>
    <property type="match status" value="1"/>
</dbReference>
<dbReference type="CDD" id="cd07012">
    <property type="entry name" value="PBP2_Bug_TTT"/>
    <property type="match status" value="1"/>
</dbReference>
<proteinExistence type="inferred from homology"/>
<dbReference type="STRING" id="159291.SAMN05920897_11334"/>
<feature type="signal peptide" evidence="2">
    <location>
        <begin position="1"/>
        <end position="20"/>
    </location>
</feature>
<dbReference type="PIRSF" id="PIRSF017082">
    <property type="entry name" value="YflP"/>
    <property type="match status" value="1"/>
</dbReference>
<dbReference type="InterPro" id="IPR005064">
    <property type="entry name" value="BUG"/>
</dbReference>
<keyword evidence="3" id="KW-0675">Receptor</keyword>
<dbReference type="Gene3D" id="3.40.190.10">
    <property type="entry name" value="Periplasmic binding protein-like II"/>
    <property type="match status" value="1"/>
</dbReference>
<comment type="similarity">
    <text evidence="1">Belongs to the UPF0065 (bug) family.</text>
</comment>
<dbReference type="InterPro" id="IPR042100">
    <property type="entry name" value="Bug_dom1"/>
</dbReference>
<sequence>MKKMALMIIMATLAVAVAAAGGRTEDGATETGHFPAQSIRILVPYSAGGGGDTVARIVADSLGRKLGVQVNVINLEGAGGEIGITEMARSNADGYTLGVFGYPDNFVLENTRETEFQFDSFEYLASFDDMPMGIFAGPGSSFRTIDQLIAYGKKNPGRLTIGESGALGLLHALAFSDLLGIETTPVTLSGGADLMNTLLGNHIELASTSSMSHNAIVDAGGHPIGFAAADRMEMFPGVPTFKEQGINLEMGVSRVLVAPKGTPENVLTVITEALDIIGADPDFRERFEIATLPYRYMNRQEVNDALQRSNNVLMPVIERNRKRF</sequence>
<protein>
    <submittedName>
        <fullName evidence="3">Tripartite-type tricarboxylate transporter, receptor component TctC</fullName>
    </submittedName>
</protein>
<dbReference type="Proteomes" id="UP000186400">
    <property type="component" value="Unassembled WGS sequence"/>
</dbReference>
<dbReference type="Pfam" id="PF03401">
    <property type="entry name" value="TctC"/>
    <property type="match status" value="1"/>
</dbReference>
<dbReference type="AlphaFoldDB" id="A0A1N6UV64"/>